<evidence type="ECO:0000313" key="2">
    <source>
        <dbReference type="EMBL" id="MBB5430153.1"/>
    </source>
</evidence>
<dbReference type="Pfam" id="PF00561">
    <property type="entry name" value="Abhydrolase_1"/>
    <property type="match status" value="1"/>
</dbReference>
<evidence type="ECO:0000313" key="3">
    <source>
        <dbReference type="Proteomes" id="UP000572635"/>
    </source>
</evidence>
<keyword evidence="3" id="KW-1185">Reference proteome</keyword>
<dbReference type="AlphaFoldDB" id="A0A7W8QGR3"/>
<dbReference type="InterPro" id="IPR050471">
    <property type="entry name" value="AB_hydrolase"/>
</dbReference>
<dbReference type="InterPro" id="IPR000073">
    <property type="entry name" value="AB_hydrolase_1"/>
</dbReference>
<dbReference type="SUPFAM" id="SSF53474">
    <property type="entry name" value="alpha/beta-Hydrolases"/>
    <property type="match status" value="1"/>
</dbReference>
<sequence length="264" mass="27815">MPYATASDETKIFYDVRGGGEPLVLLSGQANHHGWWDGVRGDFDAAFRTVAPDHRGTGSSGAPREAEYSIARFAADVAAVLDDLGVERAHVYGTSMGGKVAQRLAADHPDRVGALVLGCTSPGGPNAVAADPGIGRALGSLDRAAARRTLIDLMFNPGWAERNPGSERVLGDPGMAAHARRGHLAASRGHDAWDDLPRITAPTLVLHGTDDVFAPVGNALLLAERIPGARLLLLDGARHAYFEEQRETAGAAVLDFLREHPLGG</sequence>
<dbReference type="Proteomes" id="UP000572635">
    <property type="component" value="Unassembled WGS sequence"/>
</dbReference>
<dbReference type="InterPro" id="IPR029058">
    <property type="entry name" value="AB_hydrolase_fold"/>
</dbReference>
<reference evidence="2 3" key="1">
    <citation type="submission" date="2020-08" db="EMBL/GenBank/DDBJ databases">
        <title>Sequencing the genomes of 1000 actinobacteria strains.</title>
        <authorList>
            <person name="Klenk H.-P."/>
        </authorList>
    </citation>
    <scope>NUCLEOTIDE SEQUENCE [LARGE SCALE GENOMIC DNA]</scope>
    <source>
        <strain evidence="2 3">DSM 44551</strain>
    </source>
</reference>
<dbReference type="PANTHER" id="PTHR43433:SF5">
    <property type="entry name" value="AB HYDROLASE-1 DOMAIN-CONTAINING PROTEIN"/>
    <property type="match status" value="1"/>
</dbReference>
<dbReference type="PANTHER" id="PTHR43433">
    <property type="entry name" value="HYDROLASE, ALPHA/BETA FOLD FAMILY PROTEIN"/>
    <property type="match status" value="1"/>
</dbReference>
<dbReference type="PRINTS" id="PR00111">
    <property type="entry name" value="ABHYDROLASE"/>
</dbReference>
<dbReference type="GO" id="GO:0003824">
    <property type="term" value="F:catalytic activity"/>
    <property type="evidence" value="ECO:0007669"/>
    <property type="project" value="UniProtKB-ARBA"/>
</dbReference>
<dbReference type="Gene3D" id="3.40.50.1820">
    <property type="entry name" value="alpha/beta hydrolase"/>
    <property type="match status" value="1"/>
</dbReference>
<accession>A0A7W8QGR3</accession>
<comment type="caution">
    <text evidence="2">The sequence shown here is derived from an EMBL/GenBank/DDBJ whole genome shotgun (WGS) entry which is preliminary data.</text>
</comment>
<dbReference type="RefSeq" id="WP_184387820.1">
    <property type="nucleotide sequence ID" value="NZ_BAAAJD010000024.1"/>
</dbReference>
<organism evidence="2 3">
    <name type="scientific">Nocardiopsis composta</name>
    <dbReference type="NCBI Taxonomy" id="157465"/>
    <lineage>
        <taxon>Bacteria</taxon>
        <taxon>Bacillati</taxon>
        <taxon>Actinomycetota</taxon>
        <taxon>Actinomycetes</taxon>
        <taxon>Streptosporangiales</taxon>
        <taxon>Nocardiopsidaceae</taxon>
        <taxon>Nocardiopsis</taxon>
    </lineage>
</organism>
<feature type="domain" description="AB hydrolase-1" evidence="1">
    <location>
        <begin position="22"/>
        <end position="244"/>
    </location>
</feature>
<gene>
    <name evidence="2" type="ORF">HDA36_000237</name>
</gene>
<proteinExistence type="predicted"/>
<protein>
    <submittedName>
        <fullName evidence="2">Pimeloyl-ACP methyl ester carboxylesterase</fullName>
    </submittedName>
</protein>
<name>A0A7W8QGR3_9ACTN</name>
<evidence type="ECO:0000259" key="1">
    <source>
        <dbReference type="Pfam" id="PF00561"/>
    </source>
</evidence>
<dbReference type="EMBL" id="JACHDB010000001">
    <property type="protein sequence ID" value="MBB5430153.1"/>
    <property type="molecule type" value="Genomic_DNA"/>
</dbReference>